<evidence type="ECO:0000256" key="1">
    <source>
        <dbReference type="ARBA" id="ARBA00022723"/>
    </source>
</evidence>
<dbReference type="PANTHER" id="PTHR36113:SF6">
    <property type="entry name" value="FOSFOMYCIN RESISTANCE PROTEIN FOSX"/>
    <property type="match status" value="1"/>
</dbReference>
<dbReference type="InterPro" id="IPR029068">
    <property type="entry name" value="Glyas_Bleomycin-R_OHBP_Dase"/>
</dbReference>
<gene>
    <name evidence="3" type="ORF">MUN89_15135</name>
</gene>
<dbReference type="SUPFAM" id="SSF54593">
    <property type="entry name" value="Glyoxalase/Bleomycin resistance protein/Dihydroxybiphenyl dioxygenase"/>
    <property type="match status" value="1"/>
</dbReference>
<dbReference type="Proteomes" id="UP000831787">
    <property type="component" value="Chromosome"/>
</dbReference>
<reference evidence="3 4" key="1">
    <citation type="submission" date="2022-04" db="EMBL/GenBank/DDBJ databases">
        <title>Halobacillus sp. isolated from saltern.</title>
        <authorList>
            <person name="Won M."/>
            <person name="Lee C.-M."/>
            <person name="Woen H.-Y."/>
            <person name="Kwon S.-W."/>
        </authorList>
    </citation>
    <scope>NUCLEOTIDE SEQUENCE [LARGE SCALE GENOMIC DNA]</scope>
    <source>
        <strain evidence="3 4">SSBR10-3</strain>
    </source>
</reference>
<sequence>MHLLGISHITYAVRDLDDSVRFYERALKAKRLMKGKTSAYFEVAGQWLALNQETISEETKAPLTYTHLAFYVSEKDFSSWQLHLEREGVAIEEGRKREPDGEGHSIYFRDPDNHLLELHTGTLEKRIDFYKRTSVEKKFYL</sequence>
<protein>
    <submittedName>
        <fullName evidence="3">VOC family protein</fullName>
    </submittedName>
</protein>
<keyword evidence="4" id="KW-1185">Reference proteome</keyword>
<dbReference type="InterPro" id="IPR004360">
    <property type="entry name" value="Glyas_Fos-R_dOase_dom"/>
</dbReference>
<proteinExistence type="predicted"/>
<dbReference type="PROSITE" id="PS51819">
    <property type="entry name" value="VOC"/>
    <property type="match status" value="1"/>
</dbReference>
<feature type="domain" description="VOC" evidence="2">
    <location>
        <begin position="5"/>
        <end position="121"/>
    </location>
</feature>
<evidence type="ECO:0000259" key="2">
    <source>
        <dbReference type="PROSITE" id="PS51819"/>
    </source>
</evidence>
<dbReference type="EMBL" id="CP095073">
    <property type="protein sequence ID" value="UOQ43256.1"/>
    <property type="molecule type" value="Genomic_DNA"/>
</dbReference>
<organism evidence="3 4">
    <name type="scientific">Halobacillus salinarum</name>
    <dbReference type="NCBI Taxonomy" id="2932257"/>
    <lineage>
        <taxon>Bacteria</taxon>
        <taxon>Bacillati</taxon>
        <taxon>Bacillota</taxon>
        <taxon>Bacilli</taxon>
        <taxon>Bacillales</taxon>
        <taxon>Bacillaceae</taxon>
        <taxon>Halobacillus</taxon>
    </lineage>
</organism>
<evidence type="ECO:0000313" key="3">
    <source>
        <dbReference type="EMBL" id="UOQ43256.1"/>
    </source>
</evidence>
<dbReference type="PANTHER" id="PTHR36113">
    <property type="entry name" value="LYASE, PUTATIVE-RELATED-RELATED"/>
    <property type="match status" value="1"/>
</dbReference>
<dbReference type="RefSeq" id="WP_244708615.1">
    <property type="nucleotide sequence ID" value="NZ_CP095073.1"/>
</dbReference>
<dbReference type="Gene3D" id="3.10.180.10">
    <property type="entry name" value="2,3-Dihydroxybiphenyl 1,2-Dioxygenase, domain 1"/>
    <property type="match status" value="1"/>
</dbReference>
<dbReference type="InterPro" id="IPR037523">
    <property type="entry name" value="VOC_core"/>
</dbReference>
<name>A0ABY4EMC0_9BACI</name>
<dbReference type="Pfam" id="PF00903">
    <property type="entry name" value="Glyoxalase"/>
    <property type="match status" value="1"/>
</dbReference>
<dbReference type="InterPro" id="IPR051332">
    <property type="entry name" value="Fosfomycin_Res_Enzymes"/>
</dbReference>
<accession>A0ABY4EMC0</accession>
<keyword evidence="1" id="KW-0479">Metal-binding</keyword>
<evidence type="ECO:0000313" key="4">
    <source>
        <dbReference type="Proteomes" id="UP000831787"/>
    </source>
</evidence>